<dbReference type="RefSeq" id="WP_188506271.1">
    <property type="nucleotide sequence ID" value="NZ_BMER01000002.1"/>
</dbReference>
<protein>
    <submittedName>
        <fullName evidence="1">Uncharacterized protein</fullName>
    </submittedName>
</protein>
<gene>
    <name evidence="1" type="ORF">GCM10007415_23800</name>
</gene>
<accession>A0A917HSI1</accession>
<comment type="caution">
    <text evidence="1">The sequence shown here is derived from an EMBL/GenBank/DDBJ whole genome shotgun (WGS) entry which is preliminary data.</text>
</comment>
<dbReference type="Proteomes" id="UP000660862">
    <property type="component" value="Unassembled WGS sequence"/>
</dbReference>
<organism evidence="1 2">
    <name type="scientific">Parapedobacter pyrenivorans</name>
    <dbReference type="NCBI Taxonomy" id="1305674"/>
    <lineage>
        <taxon>Bacteria</taxon>
        <taxon>Pseudomonadati</taxon>
        <taxon>Bacteroidota</taxon>
        <taxon>Sphingobacteriia</taxon>
        <taxon>Sphingobacteriales</taxon>
        <taxon>Sphingobacteriaceae</taxon>
        <taxon>Parapedobacter</taxon>
    </lineage>
</organism>
<evidence type="ECO:0000313" key="2">
    <source>
        <dbReference type="Proteomes" id="UP000660862"/>
    </source>
</evidence>
<keyword evidence="2" id="KW-1185">Reference proteome</keyword>
<evidence type="ECO:0000313" key="1">
    <source>
        <dbReference type="EMBL" id="GGG88948.1"/>
    </source>
</evidence>
<proteinExistence type="predicted"/>
<dbReference type="EMBL" id="BMER01000002">
    <property type="protein sequence ID" value="GGG88948.1"/>
    <property type="molecule type" value="Genomic_DNA"/>
</dbReference>
<reference evidence="1" key="2">
    <citation type="submission" date="2020-09" db="EMBL/GenBank/DDBJ databases">
        <authorList>
            <person name="Sun Q."/>
            <person name="Zhou Y."/>
        </authorList>
    </citation>
    <scope>NUCLEOTIDE SEQUENCE</scope>
    <source>
        <strain evidence="1">CGMCC 1.12195</strain>
    </source>
</reference>
<name>A0A917HSI1_9SPHI</name>
<sequence length="227" mass="26196">MKELIHSIFGVLIIISLHSCSLATKEDQHPDIPTLEELVRTKKVIQVEALDPTVMHTVKMLDDSLYYSKKQLHFFQDSNNKEPQKNAAEYRIGNEFQLKNLFNGKTYVADTVSSDSKILMDKNRNIIAGGFLYAAPDYAVKQKIDSAASEKGFTEIGEVAVELKNELPEFDESIVYQWTNGRLPNFDKIYYYELDGQKFKSFDSECYRINSNPNYFYNARFGILRMK</sequence>
<dbReference type="AlphaFoldDB" id="A0A917HSI1"/>
<reference evidence="1" key="1">
    <citation type="journal article" date="2014" name="Int. J. Syst. Evol. Microbiol.">
        <title>Complete genome sequence of Corynebacterium casei LMG S-19264T (=DSM 44701T), isolated from a smear-ripened cheese.</title>
        <authorList>
            <consortium name="US DOE Joint Genome Institute (JGI-PGF)"/>
            <person name="Walter F."/>
            <person name="Albersmeier A."/>
            <person name="Kalinowski J."/>
            <person name="Ruckert C."/>
        </authorList>
    </citation>
    <scope>NUCLEOTIDE SEQUENCE</scope>
    <source>
        <strain evidence="1">CGMCC 1.12195</strain>
    </source>
</reference>